<dbReference type="PANTHER" id="PTHR48228">
    <property type="entry name" value="SUCCINYL-COA--D-CITRAMALATE COA-TRANSFERASE"/>
    <property type="match status" value="1"/>
</dbReference>
<organism evidence="3 4">
    <name type="scientific">Rhizopogon vesiculosus</name>
    <dbReference type="NCBI Taxonomy" id="180088"/>
    <lineage>
        <taxon>Eukaryota</taxon>
        <taxon>Fungi</taxon>
        <taxon>Dikarya</taxon>
        <taxon>Basidiomycota</taxon>
        <taxon>Agaricomycotina</taxon>
        <taxon>Agaricomycetes</taxon>
        <taxon>Agaricomycetidae</taxon>
        <taxon>Boletales</taxon>
        <taxon>Suillineae</taxon>
        <taxon>Rhizopogonaceae</taxon>
        <taxon>Rhizopogon</taxon>
    </lineage>
</organism>
<dbReference type="InterPro" id="IPR036322">
    <property type="entry name" value="WD40_repeat_dom_sf"/>
</dbReference>
<dbReference type="Gene3D" id="3.40.50.10540">
    <property type="entry name" value="Crotonobetainyl-coa:carnitine coa-transferase, domain 1"/>
    <property type="match status" value="1"/>
</dbReference>
<evidence type="ECO:0000313" key="4">
    <source>
        <dbReference type="Proteomes" id="UP000183567"/>
    </source>
</evidence>
<evidence type="ECO:0000256" key="2">
    <source>
        <dbReference type="PROSITE-ProRule" id="PRU00221"/>
    </source>
</evidence>
<dbReference type="EMBL" id="LVVM01003439">
    <property type="protein sequence ID" value="OJA14905.1"/>
    <property type="molecule type" value="Genomic_DNA"/>
</dbReference>
<sequence length="249" mass="27027">MALVEGRYDGCKVDVVIQRATRGAPSEATLVRRSSLFVFVEYYARLNGTRWHQSSGAPGPFVGLVLAHNGASVIRIDRPSSTSHDLLCAGKRLIALDVKTSGGLRVAELIAKAGVLIDPFRSGVLEKLGLGPEVFHTSDKREGQSDRLLVQREQGSQGMRGHADSVYSVAFMCDGRGLVTGSLDKTLKYWDINDVAARRKELATDGKKDDKSSPCTMNFLGHPDYVLSVAVSHDGQWVVSGSKDHGVRF</sequence>
<reference evidence="3 4" key="1">
    <citation type="submission" date="2016-03" db="EMBL/GenBank/DDBJ databases">
        <title>Comparative genomics of the ectomycorrhizal sister species Rhizopogon vinicolor and Rhizopogon vesiculosus (Basidiomycota: Boletales) reveals a divergence of the mating type B locus.</title>
        <authorList>
            <person name="Mujic A.B."/>
            <person name="Kuo A."/>
            <person name="Tritt A."/>
            <person name="Lipzen A."/>
            <person name="Chen C."/>
            <person name="Johnson J."/>
            <person name="Sharma A."/>
            <person name="Barry K."/>
            <person name="Grigoriev I.V."/>
            <person name="Spatafora J.W."/>
        </authorList>
    </citation>
    <scope>NUCLEOTIDE SEQUENCE [LARGE SCALE GENOMIC DNA]</scope>
    <source>
        <strain evidence="3 4">AM-OR11-056</strain>
    </source>
</reference>
<dbReference type="InterPro" id="IPR001680">
    <property type="entry name" value="WD40_rpt"/>
</dbReference>
<dbReference type="SMART" id="SM00320">
    <property type="entry name" value="WD40"/>
    <property type="match status" value="2"/>
</dbReference>
<accession>A0A1J8QMY0</accession>
<keyword evidence="2" id="KW-0853">WD repeat</keyword>
<feature type="repeat" description="WD" evidence="2">
    <location>
        <begin position="219"/>
        <end position="249"/>
    </location>
</feature>
<dbReference type="PROSITE" id="PS50294">
    <property type="entry name" value="WD_REPEATS_REGION"/>
    <property type="match status" value="2"/>
</dbReference>
<dbReference type="SUPFAM" id="SSF89796">
    <property type="entry name" value="CoA-transferase family III (CaiB/BaiF)"/>
    <property type="match status" value="1"/>
</dbReference>
<dbReference type="GO" id="GO:0003824">
    <property type="term" value="F:catalytic activity"/>
    <property type="evidence" value="ECO:0007669"/>
    <property type="project" value="InterPro"/>
</dbReference>
<dbReference type="AlphaFoldDB" id="A0A1J8QMY0"/>
<proteinExistence type="inferred from homology"/>
<dbReference type="Pfam" id="PF02515">
    <property type="entry name" value="CoA_transf_3"/>
    <property type="match status" value="1"/>
</dbReference>
<name>A0A1J8QMY0_9AGAM</name>
<dbReference type="OrthoDB" id="17410at2759"/>
<dbReference type="SUPFAM" id="SSF50978">
    <property type="entry name" value="WD40 repeat-like"/>
    <property type="match status" value="1"/>
</dbReference>
<gene>
    <name evidence="3" type="ORF">AZE42_10548</name>
</gene>
<dbReference type="InterPro" id="IPR015943">
    <property type="entry name" value="WD40/YVTN_repeat-like_dom_sf"/>
</dbReference>
<dbReference type="Gene3D" id="2.130.10.10">
    <property type="entry name" value="YVTN repeat-like/Quinoprotein amine dehydrogenase"/>
    <property type="match status" value="1"/>
</dbReference>
<dbReference type="InterPro" id="IPR023606">
    <property type="entry name" value="CoA-Trfase_III_dom_1_sf"/>
</dbReference>
<comment type="caution">
    <text evidence="3">The sequence shown here is derived from an EMBL/GenBank/DDBJ whole genome shotgun (WGS) entry which is preliminary data.</text>
</comment>
<dbReference type="InterPro" id="IPR003673">
    <property type="entry name" value="CoA-Trfase_fam_III"/>
</dbReference>
<dbReference type="Proteomes" id="UP000183567">
    <property type="component" value="Unassembled WGS sequence"/>
</dbReference>
<dbReference type="STRING" id="180088.A0A1J8QMY0"/>
<evidence type="ECO:0000256" key="1">
    <source>
        <dbReference type="ARBA" id="ARBA00008383"/>
    </source>
</evidence>
<protein>
    <submittedName>
        <fullName evidence="3">Uncharacterized protein</fullName>
    </submittedName>
</protein>
<dbReference type="Pfam" id="PF00400">
    <property type="entry name" value="WD40"/>
    <property type="match status" value="2"/>
</dbReference>
<dbReference type="PROSITE" id="PS50082">
    <property type="entry name" value="WD_REPEATS_2"/>
    <property type="match status" value="2"/>
</dbReference>
<comment type="similarity">
    <text evidence="1">Belongs to the CoA-transferase III family.</text>
</comment>
<keyword evidence="4" id="KW-1185">Reference proteome</keyword>
<feature type="repeat" description="WD" evidence="2">
    <location>
        <begin position="159"/>
        <end position="200"/>
    </location>
</feature>
<dbReference type="InterPro" id="IPR050509">
    <property type="entry name" value="CoA-transferase_III"/>
</dbReference>
<dbReference type="PANTHER" id="PTHR48228:SF5">
    <property type="entry name" value="ALPHA-METHYLACYL-COA RACEMASE"/>
    <property type="match status" value="1"/>
</dbReference>
<evidence type="ECO:0000313" key="3">
    <source>
        <dbReference type="EMBL" id="OJA14905.1"/>
    </source>
</evidence>